<name>A0A917NUJ5_9PROT</name>
<dbReference type="AlphaFoldDB" id="A0A917NUJ5"/>
<feature type="transmembrane region" description="Helical" evidence="6">
    <location>
        <begin position="150"/>
        <end position="170"/>
    </location>
</feature>
<dbReference type="InterPro" id="IPR004923">
    <property type="entry name" value="FTR1/Fip1/EfeU"/>
</dbReference>
<evidence type="ECO:0000256" key="1">
    <source>
        <dbReference type="ARBA" id="ARBA00004141"/>
    </source>
</evidence>
<feature type="transmembrane region" description="Helical" evidence="6">
    <location>
        <begin position="182"/>
        <end position="202"/>
    </location>
</feature>
<dbReference type="GO" id="GO:0015093">
    <property type="term" value="F:ferrous iron transmembrane transporter activity"/>
    <property type="evidence" value="ECO:0007669"/>
    <property type="project" value="TreeGrafter"/>
</dbReference>
<evidence type="ECO:0000256" key="5">
    <source>
        <dbReference type="ARBA" id="ARBA00023136"/>
    </source>
</evidence>
<feature type="transmembrane region" description="Helical" evidence="6">
    <location>
        <begin position="112"/>
        <end position="130"/>
    </location>
</feature>
<keyword evidence="4 6" id="KW-1133">Transmembrane helix</keyword>
<dbReference type="RefSeq" id="WP_188969468.1">
    <property type="nucleotide sequence ID" value="NZ_BMKW01000009.1"/>
</dbReference>
<protein>
    <recommendedName>
        <fullName evidence="9">Iron permease FTR1</fullName>
    </recommendedName>
</protein>
<comment type="caution">
    <text evidence="7">The sequence shown here is derived from an EMBL/GenBank/DDBJ whole genome shotgun (WGS) entry which is preliminary data.</text>
</comment>
<organism evidence="7 8">
    <name type="scientific">Neoroseomonas lacus</name>
    <dbReference type="NCBI Taxonomy" id="287609"/>
    <lineage>
        <taxon>Bacteria</taxon>
        <taxon>Pseudomonadati</taxon>
        <taxon>Pseudomonadota</taxon>
        <taxon>Alphaproteobacteria</taxon>
        <taxon>Acetobacterales</taxon>
        <taxon>Acetobacteraceae</taxon>
        <taxon>Neoroseomonas</taxon>
    </lineage>
</organism>
<evidence type="ECO:0000313" key="8">
    <source>
        <dbReference type="Proteomes" id="UP000661507"/>
    </source>
</evidence>
<keyword evidence="5 6" id="KW-0472">Membrane</keyword>
<evidence type="ECO:0000256" key="6">
    <source>
        <dbReference type="SAM" id="Phobius"/>
    </source>
</evidence>
<feature type="transmembrane region" description="Helical" evidence="6">
    <location>
        <begin position="42"/>
        <end position="62"/>
    </location>
</feature>
<keyword evidence="8" id="KW-1185">Reference proteome</keyword>
<evidence type="ECO:0000256" key="4">
    <source>
        <dbReference type="ARBA" id="ARBA00022989"/>
    </source>
</evidence>
<dbReference type="EMBL" id="BMKW01000009">
    <property type="protein sequence ID" value="GGJ26587.1"/>
    <property type="molecule type" value="Genomic_DNA"/>
</dbReference>
<reference evidence="7" key="1">
    <citation type="journal article" date="2014" name="Int. J. Syst. Evol. Microbiol.">
        <title>Complete genome sequence of Corynebacterium casei LMG S-19264T (=DSM 44701T), isolated from a smear-ripened cheese.</title>
        <authorList>
            <consortium name="US DOE Joint Genome Institute (JGI-PGF)"/>
            <person name="Walter F."/>
            <person name="Albersmeier A."/>
            <person name="Kalinowski J."/>
            <person name="Ruckert C."/>
        </authorList>
    </citation>
    <scope>NUCLEOTIDE SEQUENCE</scope>
    <source>
        <strain evidence="7">CGMCC 1.3617</strain>
    </source>
</reference>
<evidence type="ECO:0000313" key="7">
    <source>
        <dbReference type="EMBL" id="GGJ26587.1"/>
    </source>
</evidence>
<dbReference type="PANTHER" id="PTHR31632">
    <property type="entry name" value="IRON TRANSPORTER FTH1"/>
    <property type="match status" value="1"/>
</dbReference>
<accession>A0A917NUJ5</accession>
<dbReference type="Pfam" id="PF03239">
    <property type="entry name" value="FTR1"/>
    <property type="match status" value="1"/>
</dbReference>
<evidence type="ECO:0008006" key="9">
    <source>
        <dbReference type="Google" id="ProtNLM"/>
    </source>
</evidence>
<dbReference type="Proteomes" id="UP000661507">
    <property type="component" value="Unassembled WGS sequence"/>
</dbReference>
<sequence>MTSHAIDAGLILFREGMEAILVLAALSAFLQRAAPEQGRSLGFGALAGVGASLLAAAAFMAWRDGAHDDRLEGVVCLLAAGLMLWTGGWLARRSDPRAWTAELRRKTETAMASPRVGLAVGAIGFLAVFREGAETVLFLAALLRDAPSPAALLPGIAVAVVMLAALWFALTRLALRLPLRPLFLGTSVFLLVMAVRLAAAAVQEFQEQAMLPLDPIDLPRWADSLGLPDNLEQMAAMALVVVLAIPALAAGLRGGGARSAAA</sequence>
<feature type="transmembrane region" description="Helical" evidence="6">
    <location>
        <begin position="12"/>
        <end position="30"/>
    </location>
</feature>
<comment type="similarity">
    <text evidence="2">Belongs to the oxidase-dependent Fe transporter (OFeT) (TC 9.A.10.1) family.</text>
</comment>
<feature type="transmembrane region" description="Helical" evidence="6">
    <location>
        <begin position="234"/>
        <end position="252"/>
    </location>
</feature>
<dbReference type="PANTHER" id="PTHR31632:SF2">
    <property type="entry name" value="PLASMA MEMBRANE IRON PERMEASE"/>
    <property type="match status" value="1"/>
</dbReference>
<feature type="transmembrane region" description="Helical" evidence="6">
    <location>
        <begin position="74"/>
        <end position="91"/>
    </location>
</feature>
<evidence type="ECO:0000256" key="2">
    <source>
        <dbReference type="ARBA" id="ARBA00008333"/>
    </source>
</evidence>
<keyword evidence="3 6" id="KW-0812">Transmembrane</keyword>
<proteinExistence type="inferred from homology"/>
<comment type="subcellular location">
    <subcellularLocation>
        <location evidence="1">Membrane</location>
        <topology evidence="1">Multi-pass membrane protein</topology>
    </subcellularLocation>
</comment>
<gene>
    <name evidence="7" type="ORF">GCM10011320_37560</name>
</gene>
<evidence type="ECO:0000256" key="3">
    <source>
        <dbReference type="ARBA" id="ARBA00022692"/>
    </source>
</evidence>
<reference evidence="7" key="2">
    <citation type="submission" date="2020-09" db="EMBL/GenBank/DDBJ databases">
        <authorList>
            <person name="Sun Q."/>
            <person name="Zhou Y."/>
        </authorList>
    </citation>
    <scope>NUCLEOTIDE SEQUENCE</scope>
    <source>
        <strain evidence="7">CGMCC 1.3617</strain>
    </source>
</reference>
<dbReference type="GO" id="GO:0033573">
    <property type="term" value="C:high-affinity iron permease complex"/>
    <property type="evidence" value="ECO:0007669"/>
    <property type="project" value="InterPro"/>
</dbReference>